<organism evidence="10 11">
    <name type="scientific">Nonomuraea rosea</name>
    <dbReference type="NCBI Taxonomy" id="638574"/>
    <lineage>
        <taxon>Bacteria</taxon>
        <taxon>Bacillati</taxon>
        <taxon>Actinomycetota</taxon>
        <taxon>Actinomycetes</taxon>
        <taxon>Streptosporangiales</taxon>
        <taxon>Streptosporangiaceae</taxon>
        <taxon>Nonomuraea</taxon>
    </lineage>
</organism>
<dbReference type="PROSITE" id="PS50929">
    <property type="entry name" value="ABC_TM1F"/>
    <property type="match status" value="1"/>
</dbReference>
<dbReference type="RefSeq" id="WP_345576866.1">
    <property type="nucleotide sequence ID" value="NZ_BAABDQ010000051.1"/>
</dbReference>
<dbReference type="Pfam" id="PF00005">
    <property type="entry name" value="ABC_tran"/>
    <property type="match status" value="1"/>
</dbReference>
<dbReference type="SMART" id="SM00382">
    <property type="entry name" value="AAA"/>
    <property type="match status" value="1"/>
</dbReference>
<feature type="transmembrane region" description="Helical" evidence="7">
    <location>
        <begin position="267"/>
        <end position="286"/>
    </location>
</feature>
<evidence type="ECO:0000259" key="8">
    <source>
        <dbReference type="PROSITE" id="PS50893"/>
    </source>
</evidence>
<evidence type="ECO:0000256" key="7">
    <source>
        <dbReference type="SAM" id="Phobius"/>
    </source>
</evidence>
<dbReference type="InterPro" id="IPR003593">
    <property type="entry name" value="AAA+_ATPase"/>
</dbReference>
<feature type="domain" description="ABC transporter" evidence="8">
    <location>
        <begin position="358"/>
        <end position="608"/>
    </location>
</feature>
<dbReference type="InterPro" id="IPR039421">
    <property type="entry name" value="Type_1_exporter"/>
</dbReference>
<evidence type="ECO:0000256" key="2">
    <source>
        <dbReference type="ARBA" id="ARBA00022692"/>
    </source>
</evidence>
<evidence type="ECO:0000256" key="4">
    <source>
        <dbReference type="ARBA" id="ARBA00022840"/>
    </source>
</evidence>
<feature type="transmembrane region" description="Helical" evidence="7">
    <location>
        <begin position="172"/>
        <end position="195"/>
    </location>
</feature>
<reference evidence="11" key="1">
    <citation type="journal article" date="2019" name="Int. J. Syst. Evol. Microbiol.">
        <title>The Global Catalogue of Microorganisms (GCM) 10K type strain sequencing project: providing services to taxonomists for standard genome sequencing and annotation.</title>
        <authorList>
            <consortium name="The Broad Institute Genomics Platform"/>
            <consortium name="The Broad Institute Genome Sequencing Center for Infectious Disease"/>
            <person name="Wu L."/>
            <person name="Ma J."/>
        </authorList>
    </citation>
    <scope>NUCLEOTIDE SEQUENCE [LARGE SCALE GENOMIC DNA]</scope>
    <source>
        <strain evidence="11">JCM 17326</strain>
    </source>
</reference>
<dbReference type="PANTHER" id="PTHR24221">
    <property type="entry name" value="ATP-BINDING CASSETTE SUB-FAMILY B"/>
    <property type="match status" value="1"/>
</dbReference>
<dbReference type="Gene3D" id="3.40.50.300">
    <property type="entry name" value="P-loop containing nucleotide triphosphate hydrolases"/>
    <property type="match status" value="1"/>
</dbReference>
<evidence type="ECO:0000256" key="6">
    <source>
        <dbReference type="ARBA" id="ARBA00023136"/>
    </source>
</evidence>
<evidence type="ECO:0000256" key="5">
    <source>
        <dbReference type="ARBA" id="ARBA00022989"/>
    </source>
</evidence>
<evidence type="ECO:0000313" key="11">
    <source>
        <dbReference type="Proteomes" id="UP001500630"/>
    </source>
</evidence>
<proteinExistence type="predicted"/>
<dbReference type="PANTHER" id="PTHR24221:SF654">
    <property type="entry name" value="ATP-BINDING CASSETTE SUB-FAMILY B MEMBER 6"/>
    <property type="match status" value="1"/>
</dbReference>
<comment type="caution">
    <text evidence="10">The sequence shown here is derived from an EMBL/GenBank/DDBJ whole genome shotgun (WGS) entry which is preliminary data.</text>
</comment>
<dbReference type="InterPro" id="IPR011527">
    <property type="entry name" value="ABC1_TM_dom"/>
</dbReference>
<dbReference type="InterPro" id="IPR027417">
    <property type="entry name" value="P-loop_NTPase"/>
</dbReference>
<dbReference type="Proteomes" id="UP001500630">
    <property type="component" value="Unassembled WGS sequence"/>
</dbReference>
<keyword evidence="5 7" id="KW-1133">Transmembrane helix</keyword>
<dbReference type="PROSITE" id="PS00211">
    <property type="entry name" value="ABC_TRANSPORTER_1"/>
    <property type="match status" value="1"/>
</dbReference>
<dbReference type="InterPro" id="IPR017871">
    <property type="entry name" value="ABC_transporter-like_CS"/>
</dbReference>
<sequence length="623" mass="67414">MRAAGQAAGDDAAGESSRRERCVTALRLAWRASPALLAAQLAGALVMGATPVAVAWLTKRILDELLSQQRSVGWLVGQSALLAGLGLVAAALPHLFHYVDAEMGRSVRLCSRDRLYAALSRLAGLSRFEDPVFHDRIRLAQQAGEMSPQTILNASLEGVRTVVTLLGFTGSLLAVSPVMAAVVLVSAVPVVAAELSLSSRRSRMMWTISPHDRRQVFYSQLMIDRTAAKEIRLFGLADFIRSRMLGELRQVNAAQRGLDRRVFHTQFALAALTAAVSGASLVWGILQARAGLLTPGDVIVFIAAVAGVQTGLSGLVSQLADGHQAQLQFGHYLAILNAEPDLTTPAHPVPAPPLRSAIELRDVWFRYDPDKPWVLRGVDLRIPAGSLLALVGVNGAGKSTLVKLLCRLYEPTRGSISWDGVDLRHIPVADLRDRIGTVFQDHMNYDFTAADNIGVGDLPALHDRDRIRAAAASAEVDATIAALPHGYDTLLSRMFFMSSDSDGSTTGMTLSGGQWQRIALARGLMRGRRDLLVLDEPSSGLDAEAEHTIHRRLVEHRHGTTSVIISHRLNGVRMADRIAVLDGGRITEQGTHDELMAYDGTYARLFRMQASGYDTGHEPHPIA</sequence>
<protein>
    <submittedName>
        <fullName evidence="10">ABC transporter ATP-binding protein</fullName>
    </submittedName>
</protein>
<accession>A0ABP6ZN39</accession>
<dbReference type="SUPFAM" id="SSF90123">
    <property type="entry name" value="ABC transporter transmembrane region"/>
    <property type="match status" value="1"/>
</dbReference>
<keyword evidence="4 10" id="KW-0067">ATP-binding</keyword>
<dbReference type="PROSITE" id="PS50893">
    <property type="entry name" value="ABC_TRANSPORTER_2"/>
    <property type="match status" value="1"/>
</dbReference>
<feature type="transmembrane region" description="Helical" evidence="7">
    <location>
        <begin position="79"/>
        <end position="99"/>
    </location>
</feature>
<dbReference type="EMBL" id="BAABDQ010000051">
    <property type="protein sequence ID" value="GAA3614180.1"/>
    <property type="molecule type" value="Genomic_DNA"/>
</dbReference>
<dbReference type="GO" id="GO:0005524">
    <property type="term" value="F:ATP binding"/>
    <property type="evidence" value="ECO:0007669"/>
    <property type="project" value="UniProtKB-KW"/>
</dbReference>
<evidence type="ECO:0000256" key="3">
    <source>
        <dbReference type="ARBA" id="ARBA00022741"/>
    </source>
</evidence>
<dbReference type="Gene3D" id="1.20.1560.10">
    <property type="entry name" value="ABC transporter type 1, transmembrane domain"/>
    <property type="match status" value="1"/>
</dbReference>
<keyword evidence="2 7" id="KW-0812">Transmembrane</keyword>
<dbReference type="SUPFAM" id="SSF52540">
    <property type="entry name" value="P-loop containing nucleoside triphosphate hydrolases"/>
    <property type="match status" value="1"/>
</dbReference>
<evidence type="ECO:0000256" key="1">
    <source>
        <dbReference type="ARBA" id="ARBA00004651"/>
    </source>
</evidence>
<name>A0ABP6ZN39_9ACTN</name>
<keyword evidence="6 7" id="KW-0472">Membrane</keyword>
<gene>
    <name evidence="10" type="ORF">GCM10022419_119150</name>
</gene>
<keyword evidence="3" id="KW-0547">Nucleotide-binding</keyword>
<dbReference type="InterPro" id="IPR036640">
    <property type="entry name" value="ABC1_TM_sf"/>
</dbReference>
<evidence type="ECO:0000259" key="9">
    <source>
        <dbReference type="PROSITE" id="PS50929"/>
    </source>
</evidence>
<feature type="transmembrane region" description="Helical" evidence="7">
    <location>
        <begin position="35"/>
        <end position="58"/>
    </location>
</feature>
<comment type="subcellular location">
    <subcellularLocation>
        <location evidence="1">Cell membrane</location>
        <topology evidence="1">Multi-pass membrane protein</topology>
    </subcellularLocation>
</comment>
<dbReference type="InterPro" id="IPR003439">
    <property type="entry name" value="ABC_transporter-like_ATP-bd"/>
</dbReference>
<feature type="domain" description="ABC transmembrane type-1" evidence="9">
    <location>
        <begin position="41"/>
        <end position="324"/>
    </location>
</feature>
<keyword evidence="11" id="KW-1185">Reference proteome</keyword>
<evidence type="ECO:0000313" key="10">
    <source>
        <dbReference type="EMBL" id="GAA3614180.1"/>
    </source>
</evidence>